<evidence type="ECO:0000256" key="2">
    <source>
        <dbReference type="ARBA" id="ARBA00022741"/>
    </source>
</evidence>
<keyword evidence="3 5" id="KW-0067">ATP-binding</keyword>
<reference evidence="6" key="1">
    <citation type="journal article" date="2019" name="Int. J. Syst. Evol. Microbiol.">
        <title>The Global Catalogue of Microorganisms (GCM) 10K type strain sequencing project: providing services to taxonomists for standard genome sequencing and annotation.</title>
        <authorList>
            <consortium name="The Broad Institute Genomics Platform"/>
            <consortium name="The Broad Institute Genome Sequencing Center for Infectious Disease"/>
            <person name="Wu L."/>
            <person name="Ma J."/>
        </authorList>
    </citation>
    <scope>NUCLEOTIDE SEQUENCE [LARGE SCALE GENOMIC DNA]</scope>
    <source>
        <strain evidence="6">JCM 18514</strain>
    </source>
</reference>
<keyword evidence="1" id="KW-0813">Transport</keyword>
<protein>
    <submittedName>
        <fullName evidence="5">ABC transporter ATP-binding protein</fullName>
    </submittedName>
</protein>
<evidence type="ECO:0000256" key="1">
    <source>
        <dbReference type="ARBA" id="ARBA00022448"/>
    </source>
</evidence>
<dbReference type="Gene3D" id="3.40.50.300">
    <property type="entry name" value="P-loop containing nucleotide triphosphate hydrolases"/>
    <property type="match status" value="1"/>
</dbReference>
<dbReference type="PANTHER" id="PTHR42788:SF13">
    <property type="entry name" value="ALIPHATIC SULFONATES IMPORT ATP-BINDING PROTEIN SSUB"/>
    <property type="match status" value="1"/>
</dbReference>
<dbReference type="RefSeq" id="WP_345453923.1">
    <property type="nucleotide sequence ID" value="NZ_BAABKK010000052.1"/>
</dbReference>
<keyword evidence="2" id="KW-0547">Nucleotide-binding</keyword>
<dbReference type="PROSITE" id="PS50893">
    <property type="entry name" value="ABC_TRANSPORTER_2"/>
    <property type="match status" value="1"/>
</dbReference>
<sequence length="298" mass="32404">MNRKNNLLPHNTGEHAMNGTSARVIGDTKITLTGAAQAYSVRGGRREVLTGIDIEIKTNESVAVIGPTGVGKSTLLRLIAGFEDPTSGEVKLWNDGRSSVAAPAADIGYLFQQPALFPWMTVKQNVLFGARHGKTYGHDKQEMLSQADYFMERVGLLDAADLFPYQISGGMRARTALARVFLTRPKVLLMDEPFGALDALTRREMYVLLRDLVSKSPELTTVMVTHDVDEAITLCGTIMIISGIPGTITSVYRSGLAAMAESAEDLQREPDYVELKAALLKSLNARRNETRTTSGTAS</sequence>
<evidence type="ECO:0000259" key="4">
    <source>
        <dbReference type="PROSITE" id="PS50893"/>
    </source>
</evidence>
<name>A0ABP8VA65_9MICC</name>
<dbReference type="PANTHER" id="PTHR42788">
    <property type="entry name" value="TAURINE IMPORT ATP-BINDING PROTEIN-RELATED"/>
    <property type="match status" value="1"/>
</dbReference>
<accession>A0ABP8VA65</accession>
<proteinExistence type="predicted"/>
<keyword evidence="6" id="KW-1185">Reference proteome</keyword>
<dbReference type="EMBL" id="BAABKK010000052">
    <property type="protein sequence ID" value="GAA4655768.1"/>
    <property type="molecule type" value="Genomic_DNA"/>
</dbReference>
<dbReference type="GO" id="GO:0005524">
    <property type="term" value="F:ATP binding"/>
    <property type="evidence" value="ECO:0007669"/>
    <property type="project" value="UniProtKB-KW"/>
</dbReference>
<evidence type="ECO:0000256" key="3">
    <source>
        <dbReference type="ARBA" id="ARBA00022840"/>
    </source>
</evidence>
<evidence type="ECO:0000313" key="6">
    <source>
        <dbReference type="Proteomes" id="UP001500200"/>
    </source>
</evidence>
<evidence type="ECO:0000313" key="5">
    <source>
        <dbReference type="EMBL" id="GAA4655768.1"/>
    </source>
</evidence>
<dbReference type="InterPro" id="IPR050166">
    <property type="entry name" value="ABC_transporter_ATP-bind"/>
</dbReference>
<organism evidence="5 6">
    <name type="scientific">Arthrobacter gyeryongensis</name>
    <dbReference type="NCBI Taxonomy" id="1650592"/>
    <lineage>
        <taxon>Bacteria</taxon>
        <taxon>Bacillati</taxon>
        <taxon>Actinomycetota</taxon>
        <taxon>Actinomycetes</taxon>
        <taxon>Micrococcales</taxon>
        <taxon>Micrococcaceae</taxon>
        <taxon>Arthrobacter</taxon>
    </lineage>
</organism>
<dbReference type="InterPro" id="IPR003439">
    <property type="entry name" value="ABC_transporter-like_ATP-bd"/>
</dbReference>
<dbReference type="CDD" id="cd03293">
    <property type="entry name" value="ABC_NrtD_SsuB_transporters"/>
    <property type="match status" value="1"/>
</dbReference>
<dbReference type="InterPro" id="IPR003593">
    <property type="entry name" value="AAA+_ATPase"/>
</dbReference>
<dbReference type="SMART" id="SM00382">
    <property type="entry name" value="AAA"/>
    <property type="match status" value="1"/>
</dbReference>
<dbReference type="Pfam" id="PF00005">
    <property type="entry name" value="ABC_tran"/>
    <property type="match status" value="1"/>
</dbReference>
<dbReference type="InterPro" id="IPR027417">
    <property type="entry name" value="P-loop_NTPase"/>
</dbReference>
<feature type="domain" description="ABC transporter" evidence="4">
    <location>
        <begin position="30"/>
        <end position="268"/>
    </location>
</feature>
<comment type="caution">
    <text evidence="5">The sequence shown here is derived from an EMBL/GenBank/DDBJ whole genome shotgun (WGS) entry which is preliminary data.</text>
</comment>
<gene>
    <name evidence="5" type="ORF">GCM10023346_48870</name>
</gene>
<dbReference type="Proteomes" id="UP001500200">
    <property type="component" value="Unassembled WGS sequence"/>
</dbReference>
<dbReference type="SUPFAM" id="SSF52540">
    <property type="entry name" value="P-loop containing nucleoside triphosphate hydrolases"/>
    <property type="match status" value="1"/>
</dbReference>